<organism evidence="2 3">
    <name type="scientific">Pholiota conissans</name>
    <dbReference type="NCBI Taxonomy" id="109636"/>
    <lineage>
        <taxon>Eukaryota</taxon>
        <taxon>Fungi</taxon>
        <taxon>Dikarya</taxon>
        <taxon>Basidiomycota</taxon>
        <taxon>Agaricomycotina</taxon>
        <taxon>Agaricomycetes</taxon>
        <taxon>Agaricomycetidae</taxon>
        <taxon>Agaricales</taxon>
        <taxon>Agaricineae</taxon>
        <taxon>Strophariaceae</taxon>
        <taxon>Pholiota</taxon>
    </lineage>
</organism>
<keyword evidence="3" id="KW-1185">Reference proteome</keyword>
<dbReference type="Proteomes" id="UP000807469">
    <property type="component" value="Unassembled WGS sequence"/>
</dbReference>
<reference evidence="2" key="1">
    <citation type="submission" date="2020-11" db="EMBL/GenBank/DDBJ databases">
        <authorList>
            <consortium name="DOE Joint Genome Institute"/>
            <person name="Ahrendt S."/>
            <person name="Riley R."/>
            <person name="Andreopoulos W."/>
            <person name="Labutti K."/>
            <person name="Pangilinan J."/>
            <person name="Ruiz-Duenas F.J."/>
            <person name="Barrasa J.M."/>
            <person name="Sanchez-Garcia M."/>
            <person name="Camarero S."/>
            <person name="Miyauchi S."/>
            <person name="Serrano A."/>
            <person name="Linde D."/>
            <person name="Babiker R."/>
            <person name="Drula E."/>
            <person name="Ayuso-Fernandez I."/>
            <person name="Pacheco R."/>
            <person name="Padilla G."/>
            <person name="Ferreira P."/>
            <person name="Barriuso J."/>
            <person name="Kellner H."/>
            <person name="Castanera R."/>
            <person name="Alfaro M."/>
            <person name="Ramirez L."/>
            <person name="Pisabarro A.G."/>
            <person name="Kuo A."/>
            <person name="Tritt A."/>
            <person name="Lipzen A."/>
            <person name="He G."/>
            <person name="Yan M."/>
            <person name="Ng V."/>
            <person name="Cullen D."/>
            <person name="Martin F."/>
            <person name="Rosso M.-N."/>
            <person name="Henrissat B."/>
            <person name="Hibbett D."/>
            <person name="Martinez A.T."/>
            <person name="Grigoriev I.V."/>
        </authorList>
    </citation>
    <scope>NUCLEOTIDE SEQUENCE</scope>
    <source>
        <strain evidence="2">CIRM-BRFM 674</strain>
    </source>
</reference>
<dbReference type="EMBL" id="MU155315">
    <property type="protein sequence ID" value="KAF9475869.1"/>
    <property type="molecule type" value="Genomic_DNA"/>
</dbReference>
<evidence type="ECO:0000256" key="1">
    <source>
        <dbReference type="SAM" id="MobiDB-lite"/>
    </source>
</evidence>
<evidence type="ECO:0000313" key="3">
    <source>
        <dbReference type="Proteomes" id="UP000807469"/>
    </source>
</evidence>
<proteinExistence type="predicted"/>
<feature type="region of interest" description="Disordered" evidence="1">
    <location>
        <begin position="117"/>
        <end position="158"/>
    </location>
</feature>
<feature type="region of interest" description="Disordered" evidence="1">
    <location>
        <begin position="1"/>
        <end position="20"/>
    </location>
</feature>
<name>A0A9P6CX38_9AGAR</name>
<sequence>MPVHSAHTLPSSPLHVTHEPPSVHIATQSRLMPITCRSPPLVPSPLAPFVIVLPSAASSTCRSQPMATTTKRLHCHPSPHGAPISSPVVGVACIPPPLNHESTLTIITSSERVPHTPVTSTVLSLPDIRSRIRSRPSRRPPPSLSKSPTPDPQRTKKSKNAIEWIIDIPDPQIHRLFVVCVRRQVRVHVRRLVSSRRPLSPLSRVHSFALCTYTCAADVQIQVVASLE</sequence>
<evidence type="ECO:0000313" key="2">
    <source>
        <dbReference type="EMBL" id="KAF9475869.1"/>
    </source>
</evidence>
<comment type="caution">
    <text evidence="2">The sequence shown here is derived from an EMBL/GenBank/DDBJ whole genome shotgun (WGS) entry which is preliminary data.</text>
</comment>
<gene>
    <name evidence="2" type="ORF">BDN70DRAFT_205041</name>
</gene>
<protein>
    <submittedName>
        <fullName evidence="2">Uncharacterized protein</fullName>
    </submittedName>
</protein>
<dbReference type="AlphaFoldDB" id="A0A9P6CX38"/>
<accession>A0A9P6CX38</accession>